<dbReference type="InterPro" id="IPR036052">
    <property type="entry name" value="TrpB-like_PALP_sf"/>
</dbReference>
<accession>A0A0F9N6L9</accession>
<proteinExistence type="predicted"/>
<dbReference type="InterPro" id="IPR001926">
    <property type="entry name" value="TrpB-like_PALP"/>
</dbReference>
<evidence type="ECO:0000313" key="5">
    <source>
        <dbReference type="EMBL" id="KKM77077.1"/>
    </source>
</evidence>
<dbReference type="NCBIfam" id="NF006050">
    <property type="entry name" value="PRK08197.1"/>
    <property type="match status" value="1"/>
</dbReference>
<comment type="caution">
    <text evidence="5">The sequence shown here is derived from an EMBL/GenBank/DDBJ whole genome shotgun (WGS) entry which is preliminary data.</text>
</comment>
<protein>
    <recommendedName>
        <fullName evidence="4">Tryptophan synthase beta chain-like PALP domain-containing protein</fullName>
    </recommendedName>
</protein>
<dbReference type="GO" id="GO:0006565">
    <property type="term" value="P:L-serine catabolic process"/>
    <property type="evidence" value="ECO:0007669"/>
    <property type="project" value="TreeGrafter"/>
</dbReference>
<comment type="cofactor">
    <cofactor evidence="1">
        <name>pyridoxal 5'-phosphate</name>
        <dbReference type="ChEBI" id="CHEBI:597326"/>
    </cofactor>
</comment>
<dbReference type="GO" id="GO:0009097">
    <property type="term" value="P:isoleucine biosynthetic process"/>
    <property type="evidence" value="ECO:0007669"/>
    <property type="project" value="TreeGrafter"/>
</dbReference>
<dbReference type="CDD" id="cd01563">
    <property type="entry name" value="Thr-synth_1"/>
    <property type="match status" value="1"/>
</dbReference>
<evidence type="ECO:0000256" key="3">
    <source>
        <dbReference type="ARBA" id="ARBA00023239"/>
    </source>
</evidence>
<evidence type="ECO:0000256" key="2">
    <source>
        <dbReference type="ARBA" id="ARBA00022898"/>
    </source>
</evidence>
<gene>
    <name evidence="5" type="ORF">LCGC14_1373650</name>
</gene>
<reference evidence="5" key="1">
    <citation type="journal article" date="2015" name="Nature">
        <title>Complex archaea that bridge the gap between prokaryotes and eukaryotes.</title>
        <authorList>
            <person name="Spang A."/>
            <person name="Saw J.H."/>
            <person name="Jorgensen S.L."/>
            <person name="Zaremba-Niedzwiedzka K."/>
            <person name="Martijn J."/>
            <person name="Lind A.E."/>
            <person name="van Eijk R."/>
            <person name="Schleper C."/>
            <person name="Guy L."/>
            <person name="Ettema T.J."/>
        </authorList>
    </citation>
    <scope>NUCLEOTIDE SEQUENCE</scope>
</reference>
<feature type="non-terminal residue" evidence="5">
    <location>
        <position position="328"/>
    </location>
</feature>
<dbReference type="GO" id="GO:0006567">
    <property type="term" value="P:L-threonine catabolic process"/>
    <property type="evidence" value="ECO:0007669"/>
    <property type="project" value="TreeGrafter"/>
</dbReference>
<dbReference type="InterPro" id="IPR050147">
    <property type="entry name" value="Ser/Thr_Dehydratase"/>
</dbReference>
<evidence type="ECO:0000256" key="1">
    <source>
        <dbReference type="ARBA" id="ARBA00001933"/>
    </source>
</evidence>
<dbReference type="GO" id="GO:0003941">
    <property type="term" value="F:L-serine ammonia-lyase activity"/>
    <property type="evidence" value="ECO:0007669"/>
    <property type="project" value="TreeGrafter"/>
</dbReference>
<organism evidence="5">
    <name type="scientific">marine sediment metagenome</name>
    <dbReference type="NCBI Taxonomy" id="412755"/>
    <lineage>
        <taxon>unclassified sequences</taxon>
        <taxon>metagenomes</taxon>
        <taxon>ecological metagenomes</taxon>
    </lineage>
</organism>
<feature type="domain" description="Tryptophan synthase beta chain-like PALP" evidence="4">
    <location>
        <begin position="72"/>
        <end position="328"/>
    </location>
</feature>
<dbReference type="Pfam" id="PF00291">
    <property type="entry name" value="PALP"/>
    <property type="match status" value="1"/>
</dbReference>
<dbReference type="SUPFAM" id="SSF53686">
    <property type="entry name" value="Tryptophan synthase beta subunit-like PLP-dependent enzymes"/>
    <property type="match status" value="1"/>
</dbReference>
<sequence>MYVSHLSCPKCSATYESENLIQLCECGAPLLVDYDLSKVQAVLKKEMLKDREPTLWRYRELLPVKEEKNIICLGEGMTPLLPLKNLGPQLGMPDLYLKDEGIIPTGTFKARGAAVGVSRAKELGVKVLAMPTNGNAGAAWAVYCAPAGIKAVIVMPEDAPPIPRGECAIAGASLYLVKGLISDAGKIVAQAVADHGWFDASTLKEPYRIEGKKTMGLELAEQLNWNMPAVILYPTGGGVGIIGIYKAFKELKQMGWVEGKLPRLVAVQATGCAPIVKAFEEKRPDSDFWEGAKTCAFGITVPKALGDFLILDAIYKTDGCAIAVSDDE</sequence>
<dbReference type="GO" id="GO:0004794">
    <property type="term" value="F:threonine deaminase activity"/>
    <property type="evidence" value="ECO:0007669"/>
    <property type="project" value="TreeGrafter"/>
</dbReference>
<dbReference type="AlphaFoldDB" id="A0A0F9N6L9"/>
<keyword evidence="3" id="KW-0456">Lyase</keyword>
<dbReference type="EMBL" id="LAZR01008701">
    <property type="protein sequence ID" value="KKM77077.1"/>
    <property type="molecule type" value="Genomic_DNA"/>
</dbReference>
<evidence type="ECO:0000259" key="4">
    <source>
        <dbReference type="Pfam" id="PF00291"/>
    </source>
</evidence>
<keyword evidence="2" id="KW-0663">Pyridoxal phosphate</keyword>
<dbReference type="Gene3D" id="3.40.50.1100">
    <property type="match status" value="2"/>
</dbReference>
<dbReference type="PANTHER" id="PTHR48078:SF6">
    <property type="entry name" value="L-THREONINE DEHYDRATASE CATABOLIC TDCB"/>
    <property type="match status" value="1"/>
</dbReference>
<dbReference type="PANTHER" id="PTHR48078">
    <property type="entry name" value="THREONINE DEHYDRATASE, MITOCHONDRIAL-RELATED"/>
    <property type="match status" value="1"/>
</dbReference>
<name>A0A0F9N6L9_9ZZZZ</name>